<dbReference type="AlphaFoldDB" id="A0AAE0C8U5"/>
<evidence type="ECO:0000313" key="1">
    <source>
        <dbReference type="EMBL" id="KAK3250004.1"/>
    </source>
</evidence>
<reference evidence="1 2" key="1">
    <citation type="journal article" date="2015" name="Genome Biol. Evol.">
        <title>Comparative Genomics of a Bacterivorous Green Alga Reveals Evolutionary Causalities and Consequences of Phago-Mixotrophic Mode of Nutrition.</title>
        <authorList>
            <person name="Burns J.A."/>
            <person name="Paasch A."/>
            <person name="Narechania A."/>
            <person name="Kim E."/>
        </authorList>
    </citation>
    <scope>NUCLEOTIDE SEQUENCE [LARGE SCALE GENOMIC DNA]</scope>
    <source>
        <strain evidence="1 2">PLY_AMNH</strain>
    </source>
</reference>
<comment type="caution">
    <text evidence="1">The sequence shown here is derived from an EMBL/GenBank/DDBJ whole genome shotgun (WGS) entry which is preliminary data.</text>
</comment>
<sequence>MAISLEEIQDDYDLSVQVRLRDTRRRTTVFEFQNSGTLQDWKQLGDAQIGNFQEYLSQSLTAEEGEEANGEPSICRLPRVVLTPSQILNANSIFARAWTQLSEDRYVELPLEVASWQKGRFALSCKPYVSTRVQRSILEDPPQFPHNSTVQDLLPTLQGTLNRVGNRARDHYEGTLLHSLLQDGTVRGMVRMRFRVFDWQSPSSRRSKDEVWRHVSRGQSFITKHQYMQAADLLGPSNRNASDDRIQTSTGVSTEFDTHARRISSPTLHHASHLRLPGHFAAIGVRGGASLRVPRRWTANIEREALHAAPCAPGAFGQAYIRADVAAGCRIEAGLTMCSRSSLARYASAEFGPIRLQHRSDSGSNCTLNFNLSPGEIPLFNIPLGGAFRWWWNH</sequence>
<dbReference type="EMBL" id="LGRX02026961">
    <property type="protein sequence ID" value="KAK3250004.1"/>
    <property type="molecule type" value="Genomic_DNA"/>
</dbReference>
<keyword evidence="2" id="KW-1185">Reference proteome</keyword>
<organism evidence="1 2">
    <name type="scientific">Cymbomonas tetramitiformis</name>
    <dbReference type="NCBI Taxonomy" id="36881"/>
    <lineage>
        <taxon>Eukaryota</taxon>
        <taxon>Viridiplantae</taxon>
        <taxon>Chlorophyta</taxon>
        <taxon>Pyramimonadophyceae</taxon>
        <taxon>Pyramimonadales</taxon>
        <taxon>Pyramimonadaceae</taxon>
        <taxon>Cymbomonas</taxon>
    </lineage>
</organism>
<proteinExistence type="predicted"/>
<name>A0AAE0C8U5_9CHLO</name>
<gene>
    <name evidence="1" type="ORF">CYMTET_40597</name>
</gene>
<dbReference type="Proteomes" id="UP001190700">
    <property type="component" value="Unassembled WGS sequence"/>
</dbReference>
<protein>
    <submittedName>
        <fullName evidence="1">Uncharacterized protein</fullName>
    </submittedName>
</protein>
<evidence type="ECO:0000313" key="2">
    <source>
        <dbReference type="Proteomes" id="UP001190700"/>
    </source>
</evidence>
<accession>A0AAE0C8U5</accession>